<protein>
    <recommendedName>
        <fullName evidence="2">Globin-sensor domain-containing protein</fullName>
    </recommendedName>
</protein>
<reference evidence="3" key="1">
    <citation type="submission" date="2021-02" db="EMBL/GenBank/DDBJ databases">
        <authorList>
            <person name="Nowell W R."/>
        </authorList>
    </citation>
    <scope>NUCLEOTIDE SEQUENCE</scope>
</reference>
<evidence type="ECO:0000313" key="3">
    <source>
        <dbReference type="EMBL" id="CAF1450239.1"/>
    </source>
</evidence>
<dbReference type="Proteomes" id="UP000663852">
    <property type="component" value="Unassembled WGS sequence"/>
</dbReference>
<dbReference type="GO" id="GO:0019825">
    <property type="term" value="F:oxygen binding"/>
    <property type="evidence" value="ECO:0007669"/>
    <property type="project" value="InterPro"/>
</dbReference>
<dbReference type="InterPro" id="IPR044398">
    <property type="entry name" value="Globin-sensor_dom"/>
</dbReference>
<proteinExistence type="predicted"/>
<dbReference type="OrthoDB" id="10027058at2759"/>
<gene>
    <name evidence="3" type="ORF">EDS130_LOCUS39470</name>
    <name evidence="4" type="ORF">XAT740_LOCUS40725</name>
</gene>
<dbReference type="InterPro" id="IPR012292">
    <property type="entry name" value="Globin/Proto"/>
</dbReference>
<evidence type="ECO:0000313" key="4">
    <source>
        <dbReference type="EMBL" id="CAF1519823.1"/>
    </source>
</evidence>
<dbReference type="Gene3D" id="1.10.490.10">
    <property type="entry name" value="Globins"/>
    <property type="match status" value="1"/>
</dbReference>
<dbReference type="GO" id="GO:0020037">
    <property type="term" value="F:heme binding"/>
    <property type="evidence" value="ECO:0007669"/>
    <property type="project" value="InterPro"/>
</dbReference>
<organism evidence="3 6">
    <name type="scientific">Adineta ricciae</name>
    <name type="common">Rotifer</name>
    <dbReference type="NCBI Taxonomy" id="249248"/>
    <lineage>
        <taxon>Eukaryota</taxon>
        <taxon>Metazoa</taxon>
        <taxon>Spiralia</taxon>
        <taxon>Gnathifera</taxon>
        <taxon>Rotifera</taxon>
        <taxon>Eurotatoria</taxon>
        <taxon>Bdelloidea</taxon>
        <taxon>Adinetida</taxon>
        <taxon>Adinetidae</taxon>
        <taxon>Adineta</taxon>
    </lineage>
</organism>
<dbReference type="Pfam" id="PF11563">
    <property type="entry name" value="Protoglobin"/>
    <property type="match status" value="1"/>
</dbReference>
<dbReference type="PANTHER" id="PTHR42071">
    <property type="entry name" value="PROTOGLOBIN DOMAIN-CONTAINING PROTEIN"/>
    <property type="match status" value="1"/>
</dbReference>
<comment type="caution">
    <text evidence="3">The sequence shown here is derived from an EMBL/GenBank/DDBJ whole genome shotgun (WGS) entry which is preliminary data.</text>
</comment>
<dbReference type="EMBL" id="CAJNOJ010000443">
    <property type="protein sequence ID" value="CAF1450239.1"/>
    <property type="molecule type" value="Genomic_DNA"/>
</dbReference>
<feature type="region of interest" description="Disordered" evidence="1">
    <location>
        <begin position="189"/>
        <end position="219"/>
    </location>
</feature>
<dbReference type="EMBL" id="CAJNOR010004667">
    <property type="protein sequence ID" value="CAF1519823.1"/>
    <property type="molecule type" value="Genomic_DNA"/>
</dbReference>
<name>A0A815PKG4_ADIRI</name>
<dbReference type="Proteomes" id="UP000663828">
    <property type="component" value="Unassembled WGS sequence"/>
</dbReference>
<accession>A0A815PKG4</accession>
<keyword evidence="5" id="KW-1185">Reference proteome</keyword>
<evidence type="ECO:0000313" key="6">
    <source>
        <dbReference type="Proteomes" id="UP000663852"/>
    </source>
</evidence>
<feature type="domain" description="Globin-sensor" evidence="2">
    <location>
        <begin position="4"/>
        <end position="155"/>
    </location>
</feature>
<dbReference type="PANTHER" id="PTHR42071:SF1">
    <property type="entry name" value="GLOBIN-SENSOR DOMAIN-CONTAINING PROTEIN"/>
    <property type="match status" value="1"/>
</dbReference>
<sequence>MASGLVPIIVDKIFQRLLDFDITKRYFLMRHFGYAGPVTVNESELTLESEQMCFRRTSLAKYLKRILRQKVWNNAFLEYLSYVGKIHTRMAGSHSIDIDFIHINILFGYIEHILLDVVLSNEQIDDKTKKSAILALNKFFWIQNDFFSMHYIKQTNTNEVKCCLPRMTNYSTMNYGMGYHIKPLVRQQRHNNPRQRQAAPAHRHQNIERPKPPSHSIAPWDITRWVDPIHTTQVPKGPM</sequence>
<evidence type="ECO:0000259" key="2">
    <source>
        <dbReference type="Pfam" id="PF11563"/>
    </source>
</evidence>
<evidence type="ECO:0000313" key="5">
    <source>
        <dbReference type="Proteomes" id="UP000663828"/>
    </source>
</evidence>
<evidence type="ECO:0000256" key="1">
    <source>
        <dbReference type="SAM" id="MobiDB-lite"/>
    </source>
</evidence>
<dbReference type="AlphaFoldDB" id="A0A815PKG4"/>